<dbReference type="Proteomes" id="UP000276770">
    <property type="component" value="Unassembled WGS sequence"/>
</dbReference>
<evidence type="ECO:0000313" key="4">
    <source>
        <dbReference type="Proteomes" id="UP000276770"/>
    </source>
</evidence>
<accession>A0A3L7JV25</accession>
<proteinExistence type="predicted"/>
<keyword evidence="1" id="KW-0812">Transmembrane</keyword>
<evidence type="ECO:0000313" key="3">
    <source>
        <dbReference type="EMBL" id="RLQ94094.1"/>
    </source>
</evidence>
<organism evidence="3 4">
    <name type="scientific">Falsibacillus albus</name>
    <dbReference type="NCBI Taxonomy" id="2478915"/>
    <lineage>
        <taxon>Bacteria</taxon>
        <taxon>Bacillati</taxon>
        <taxon>Bacillota</taxon>
        <taxon>Bacilli</taxon>
        <taxon>Bacillales</taxon>
        <taxon>Bacillaceae</taxon>
        <taxon>Falsibacillus</taxon>
    </lineage>
</organism>
<protein>
    <recommendedName>
        <fullName evidence="2">DUF2231 domain-containing protein</fullName>
    </recommendedName>
</protein>
<keyword evidence="1" id="KW-1133">Transmembrane helix</keyword>
<dbReference type="RefSeq" id="WP_121681610.1">
    <property type="nucleotide sequence ID" value="NZ_RCVZ01000011.1"/>
</dbReference>
<dbReference type="OrthoDB" id="2873672at2"/>
<dbReference type="InterPro" id="IPR019251">
    <property type="entry name" value="DUF2231_TM"/>
</dbReference>
<feature type="transmembrane region" description="Helical" evidence="1">
    <location>
        <begin position="110"/>
        <end position="131"/>
    </location>
</feature>
<sequence length="152" mass="16843">MLSTPLHPLLVHFPIALLIFGTIAQIIALWRKEFFDKAATYLIGSGFVTGLFSYWTGDDAEHFAFEHWGRGLRSLIHTHETYALVTLILFGVAFAIKLLLLFMHKPFKMAIPLVIVLSLAGTTTLALTGHYGGKIVYSDHNQNGAPTTDSNE</sequence>
<keyword evidence="4" id="KW-1185">Reference proteome</keyword>
<gene>
    <name evidence="3" type="ORF">D9X91_15810</name>
</gene>
<dbReference type="EMBL" id="RCVZ01000011">
    <property type="protein sequence ID" value="RLQ94094.1"/>
    <property type="molecule type" value="Genomic_DNA"/>
</dbReference>
<keyword evidence="1" id="KW-0472">Membrane</keyword>
<dbReference type="Pfam" id="PF09990">
    <property type="entry name" value="DUF2231"/>
    <property type="match status" value="1"/>
</dbReference>
<feature type="transmembrane region" description="Helical" evidence="1">
    <location>
        <begin position="82"/>
        <end position="103"/>
    </location>
</feature>
<name>A0A3L7JV25_9BACI</name>
<dbReference type="AlphaFoldDB" id="A0A3L7JV25"/>
<comment type="caution">
    <text evidence="3">The sequence shown here is derived from an EMBL/GenBank/DDBJ whole genome shotgun (WGS) entry which is preliminary data.</text>
</comment>
<feature type="transmembrane region" description="Helical" evidence="1">
    <location>
        <begin position="38"/>
        <end position="55"/>
    </location>
</feature>
<feature type="domain" description="DUF2231" evidence="2">
    <location>
        <begin position="4"/>
        <end position="140"/>
    </location>
</feature>
<evidence type="ECO:0000259" key="2">
    <source>
        <dbReference type="Pfam" id="PF09990"/>
    </source>
</evidence>
<reference evidence="3 4" key="1">
    <citation type="submission" date="2018-10" db="EMBL/GenBank/DDBJ databases">
        <title>Falsibacillus sp. genome draft.</title>
        <authorList>
            <person name="Shi S."/>
        </authorList>
    </citation>
    <scope>NUCLEOTIDE SEQUENCE [LARGE SCALE GENOMIC DNA]</scope>
    <source>
        <strain evidence="3 4">GY 10110</strain>
    </source>
</reference>
<evidence type="ECO:0000256" key="1">
    <source>
        <dbReference type="SAM" id="Phobius"/>
    </source>
</evidence>
<feature type="transmembrane region" description="Helical" evidence="1">
    <location>
        <begin position="12"/>
        <end position="31"/>
    </location>
</feature>